<keyword evidence="8 20" id="KW-0732">Signal</keyword>
<dbReference type="GO" id="GO:0098552">
    <property type="term" value="C:side of membrane"/>
    <property type="evidence" value="ECO:0007669"/>
    <property type="project" value="UniProtKB-KW"/>
</dbReference>
<keyword evidence="6" id="KW-0328">Glycosyltransferase</keyword>
<dbReference type="SUPFAM" id="SSF49899">
    <property type="entry name" value="Concanavalin A-like lectins/glucanases"/>
    <property type="match status" value="1"/>
</dbReference>
<evidence type="ECO:0000256" key="19">
    <source>
        <dbReference type="SAM" id="MobiDB-lite"/>
    </source>
</evidence>
<dbReference type="GO" id="GO:0016757">
    <property type="term" value="F:glycosyltransferase activity"/>
    <property type="evidence" value="ECO:0007669"/>
    <property type="project" value="UniProtKB-KW"/>
</dbReference>
<feature type="disulfide bond" evidence="18">
    <location>
        <begin position="31"/>
        <end position="38"/>
    </location>
</feature>
<keyword evidence="10" id="KW-0472">Membrane</keyword>
<dbReference type="GO" id="GO:0009277">
    <property type="term" value="C:fungal-type cell wall"/>
    <property type="evidence" value="ECO:0007669"/>
    <property type="project" value="TreeGrafter"/>
</dbReference>
<dbReference type="InterPro" id="IPR017168">
    <property type="entry name" value="CHR-like"/>
</dbReference>
<evidence type="ECO:0000259" key="21">
    <source>
        <dbReference type="PROSITE" id="PS51762"/>
    </source>
</evidence>
<dbReference type="AlphaFoldDB" id="A0AAN7H0G2"/>
<dbReference type="GO" id="GO:0031505">
    <property type="term" value="P:fungal-type cell wall organization"/>
    <property type="evidence" value="ECO:0007669"/>
    <property type="project" value="TreeGrafter"/>
</dbReference>
<organism evidence="22 23">
    <name type="scientific">Podospora fimiseda</name>
    <dbReference type="NCBI Taxonomy" id="252190"/>
    <lineage>
        <taxon>Eukaryota</taxon>
        <taxon>Fungi</taxon>
        <taxon>Dikarya</taxon>
        <taxon>Ascomycota</taxon>
        <taxon>Pezizomycotina</taxon>
        <taxon>Sordariomycetes</taxon>
        <taxon>Sordariomycetidae</taxon>
        <taxon>Sordariales</taxon>
        <taxon>Podosporaceae</taxon>
        <taxon>Podospora</taxon>
    </lineage>
</organism>
<proteinExistence type="inferred from homology"/>
<comment type="caution">
    <text evidence="22">The sequence shown here is derived from an EMBL/GenBank/DDBJ whole genome shotgun (WGS) entry which is preliminary data.</text>
</comment>
<accession>A0AAN7H0G2</accession>
<dbReference type="GO" id="GO:0008843">
    <property type="term" value="F:endochitinase activity"/>
    <property type="evidence" value="ECO:0007669"/>
    <property type="project" value="UniProtKB-EC"/>
</dbReference>
<evidence type="ECO:0000313" key="22">
    <source>
        <dbReference type="EMBL" id="KAK4226040.1"/>
    </source>
</evidence>
<comment type="subcellular location">
    <subcellularLocation>
        <location evidence="2">Cell envelope</location>
    </subcellularLocation>
    <subcellularLocation>
        <location evidence="3">Membrane</location>
        <topology evidence="3">Lipid-anchor</topology>
        <topology evidence="3">GPI-anchor</topology>
    </subcellularLocation>
</comment>
<keyword evidence="12" id="KW-0325">Glycoprotein</keyword>
<evidence type="ECO:0000256" key="12">
    <source>
        <dbReference type="ARBA" id="ARBA00023180"/>
    </source>
</evidence>
<dbReference type="Proteomes" id="UP001301958">
    <property type="component" value="Unassembled WGS sequence"/>
</dbReference>
<feature type="active site" description="Nucleophile" evidence="17">
    <location>
        <position position="125"/>
    </location>
</feature>
<evidence type="ECO:0000256" key="13">
    <source>
        <dbReference type="ARBA" id="ARBA00023288"/>
    </source>
</evidence>
<keyword evidence="11 18" id="KW-1015">Disulfide bond</keyword>
<dbReference type="CDD" id="cd02183">
    <property type="entry name" value="GH16_fungal_CRH1_transglycosylase"/>
    <property type="match status" value="1"/>
</dbReference>
<feature type="active site" description="Proton donor" evidence="17">
    <location>
        <position position="129"/>
    </location>
</feature>
<comment type="catalytic activity">
    <reaction evidence="1">
        <text>Random endo-hydrolysis of N-acetyl-beta-D-glucosaminide (1-&gt;4)-beta-linkages in chitin and chitodextrins.</text>
        <dbReference type="EC" id="3.2.1.14"/>
    </reaction>
</comment>
<evidence type="ECO:0000313" key="23">
    <source>
        <dbReference type="Proteomes" id="UP001301958"/>
    </source>
</evidence>
<keyword evidence="14" id="KW-0326">Glycosidase</keyword>
<evidence type="ECO:0000256" key="6">
    <source>
        <dbReference type="ARBA" id="ARBA00022676"/>
    </source>
</evidence>
<dbReference type="PANTHER" id="PTHR10963:SF68">
    <property type="entry name" value="GLYCOSIDASE CRH1-RELATED"/>
    <property type="match status" value="1"/>
</dbReference>
<evidence type="ECO:0000256" key="3">
    <source>
        <dbReference type="ARBA" id="ARBA00004589"/>
    </source>
</evidence>
<name>A0AAN7H0G2_9PEZI</name>
<evidence type="ECO:0000256" key="9">
    <source>
        <dbReference type="ARBA" id="ARBA00022801"/>
    </source>
</evidence>
<feature type="signal peptide" evidence="20">
    <location>
        <begin position="1"/>
        <end position="25"/>
    </location>
</feature>
<dbReference type="Gene3D" id="2.60.120.200">
    <property type="match status" value="1"/>
</dbReference>
<dbReference type="EMBL" id="MU865355">
    <property type="protein sequence ID" value="KAK4226040.1"/>
    <property type="molecule type" value="Genomic_DNA"/>
</dbReference>
<keyword evidence="7" id="KW-0808">Transferase</keyword>
<evidence type="ECO:0000256" key="18">
    <source>
        <dbReference type="PIRSR" id="PIRSR037299-2"/>
    </source>
</evidence>
<keyword evidence="15" id="KW-0961">Cell wall biogenesis/degradation</keyword>
<dbReference type="PROSITE" id="PS51762">
    <property type="entry name" value="GH16_2"/>
    <property type="match status" value="1"/>
</dbReference>
<evidence type="ECO:0000256" key="20">
    <source>
        <dbReference type="SAM" id="SignalP"/>
    </source>
</evidence>
<reference evidence="22" key="2">
    <citation type="submission" date="2023-05" db="EMBL/GenBank/DDBJ databases">
        <authorList>
            <consortium name="Lawrence Berkeley National Laboratory"/>
            <person name="Steindorff A."/>
            <person name="Hensen N."/>
            <person name="Bonometti L."/>
            <person name="Westerberg I."/>
            <person name="Brannstrom I.O."/>
            <person name="Guillou S."/>
            <person name="Cros-Aarteil S."/>
            <person name="Calhoun S."/>
            <person name="Haridas S."/>
            <person name="Kuo A."/>
            <person name="Mondo S."/>
            <person name="Pangilinan J."/>
            <person name="Riley R."/>
            <person name="Labutti K."/>
            <person name="Andreopoulos B."/>
            <person name="Lipzen A."/>
            <person name="Chen C."/>
            <person name="Yanf M."/>
            <person name="Daum C."/>
            <person name="Ng V."/>
            <person name="Clum A."/>
            <person name="Ohm R."/>
            <person name="Martin F."/>
            <person name="Silar P."/>
            <person name="Natvig D."/>
            <person name="Lalanne C."/>
            <person name="Gautier V."/>
            <person name="Ament-Velasquez S.L."/>
            <person name="Kruys A."/>
            <person name="Hutchinson M.I."/>
            <person name="Powell A.J."/>
            <person name="Barry K."/>
            <person name="Miller A.N."/>
            <person name="Grigoriev I.V."/>
            <person name="Debuchy R."/>
            <person name="Gladieux P."/>
            <person name="Thoren M.H."/>
            <person name="Johannesson H."/>
        </authorList>
    </citation>
    <scope>NUCLEOTIDE SEQUENCE</scope>
    <source>
        <strain evidence="22">CBS 990.96</strain>
    </source>
</reference>
<reference evidence="22" key="1">
    <citation type="journal article" date="2023" name="Mol. Phylogenet. Evol.">
        <title>Genome-scale phylogeny and comparative genomics of the fungal order Sordariales.</title>
        <authorList>
            <person name="Hensen N."/>
            <person name="Bonometti L."/>
            <person name="Westerberg I."/>
            <person name="Brannstrom I.O."/>
            <person name="Guillou S."/>
            <person name="Cros-Aarteil S."/>
            <person name="Calhoun S."/>
            <person name="Haridas S."/>
            <person name="Kuo A."/>
            <person name="Mondo S."/>
            <person name="Pangilinan J."/>
            <person name="Riley R."/>
            <person name="LaButti K."/>
            <person name="Andreopoulos B."/>
            <person name="Lipzen A."/>
            <person name="Chen C."/>
            <person name="Yan M."/>
            <person name="Daum C."/>
            <person name="Ng V."/>
            <person name="Clum A."/>
            <person name="Steindorff A."/>
            <person name="Ohm R.A."/>
            <person name="Martin F."/>
            <person name="Silar P."/>
            <person name="Natvig D.O."/>
            <person name="Lalanne C."/>
            <person name="Gautier V."/>
            <person name="Ament-Velasquez S.L."/>
            <person name="Kruys A."/>
            <person name="Hutchinson M.I."/>
            <person name="Powell A.J."/>
            <person name="Barry K."/>
            <person name="Miller A.N."/>
            <person name="Grigoriev I.V."/>
            <person name="Debuchy R."/>
            <person name="Gladieux P."/>
            <person name="Hiltunen Thoren M."/>
            <person name="Johannesson H."/>
        </authorList>
    </citation>
    <scope>NUCLEOTIDE SEQUENCE</scope>
    <source>
        <strain evidence="22">CBS 990.96</strain>
    </source>
</reference>
<evidence type="ECO:0000256" key="4">
    <source>
        <dbReference type="ARBA" id="ARBA00012729"/>
    </source>
</evidence>
<dbReference type="GO" id="GO:0005975">
    <property type="term" value="P:carbohydrate metabolic process"/>
    <property type="evidence" value="ECO:0007669"/>
    <property type="project" value="InterPro"/>
</dbReference>
<dbReference type="InterPro" id="IPR013320">
    <property type="entry name" value="ConA-like_dom_sf"/>
</dbReference>
<evidence type="ECO:0000256" key="10">
    <source>
        <dbReference type="ARBA" id="ARBA00023136"/>
    </source>
</evidence>
<dbReference type="InterPro" id="IPR000757">
    <property type="entry name" value="Beta-glucanase-like"/>
</dbReference>
<dbReference type="PIRSF" id="PIRSF037299">
    <property type="entry name" value="Glycosidase_CRH1_prd"/>
    <property type="match status" value="1"/>
</dbReference>
<evidence type="ECO:0000256" key="17">
    <source>
        <dbReference type="PIRSR" id="PIRSR037299-1"/>
    </source>
</evidence>
<protein>
    <recommendedName>
        <fullName evidence="4">chitinase</fullName>
        <ecNumber evidence="4">3.2.1.14</ecNumber>
    </recommendedName>
</protein>
<feature type="non-terminal residue" evidence="22">
    <location>
        <position position="299"/>
    </location>
</feature>
<evidence type="ECO:0000256" key="7">
    <source>
        <dbReference type="ARBA" id="ARBA00022679"/>
    </source>
</evidence>
<feature type="domain" description="GH16" evidence="21">
    <location>
        <begin position="33"/>
        <end position="236"/>
    </location>
</feature>
<dbReference type="EC" id="3.2.1.14" evidence="4"/>
<evidence type="ECO:0000256" key="1">
    <source>
        <dbReference type="ARBA" id="ARBA00000822"/>
    </source>
</evidence>
<evidence type="ECO:0000256" key="2">
    <source>
        <dbReference type="ARBA" id="ARBA00004196"/>
    </source>
</evidence>
<evidence type="ECO:0000256" key="14">
    <source>
        <dbReference type="ARBA" id="ARBA00023295"/>
    </source>
</evidence>
<keyword evidence="9" id="KW-0378">Hydrolase</keyword>
<sequence>MHNPFSPSWRHSILGLVCFYTLAFAQTYTDCNPILKNCPSDPGLQASQYAYDFRNGPDYSHWSGSNGPITYTPFGAALSITQKGDSPTLTSAWYFFFGRVEVRMRAASGTGIISCIVLESDDLDEIDWEWIGGDRQVVQTNYFGKGNTTTYDRGGYSPIADAQGVTHVYTIDWTPSLVTWYINGAPVRTLAYVDAVYGRNYPQTPMRVKIGIWAGGDSGNANGTIAWAGGLTNYTQGPFTMYLESVSVTNMYPAASYIYKDMSGSWQSIAISNSPAPQPVSGTAGKDLDTSDAANSTTT</sequence>
<keyword evidence="23" id="KW-1185">Reference proteome</keyword>
<dbReference type="PANTHER" id="PTHR10963">
    <property type="entry name" value="GLYCOSYL HYDROLASE-RELATED"/>
    <property type="match status" value="1"/>
</dbReference>
<feature type="region of interest" description="Disordered" evidence="19">
    <location>
        <begin position="274"/>
        <end position="299"/>
    </location>
</feature>
<comment type="similarity">
    <text evidence="16">Belongs to the glycosyl hydrolase 16 family. CRH1 subfamily.</text>
</comment>
<keyword evidence="13" id="KW-0449">Lipoprotein</keyword>
<dbReference type="InterPro" id="IPR050546">
    <property type="entry name" value="Glycosyl_Hydrlase_16"/>
</dbReference>
<dbReference type="Pfam" id="PF00722">
    <property type="entry name" value="Glyco_hydro_16"/>
    <property type="match status" value="1"/>
</dbReference>
<keyword evidence="5" id="KW-0336">GPI-anchor</keyword>
<evidence type="ECO:0000256" key="11">
    <source>
        <dbReference type="ARBA" id="ARBA00023157"/>
    </source>
</evidence>
<evidence type="ECO:0000256" key="15">
    <source>
        <dbReference type="ARBA" id="ARBA00023316"/>
    </source>
</evidence>
<evidence type="ECO:0000256" key="8">
    <source>
        <dbReference type="ARBA" id="ARBA00022729"/>
    </source>
</evidence>
<evidence type="ECO:0000256" key="5">
    <source>
        <dbReference type="ARBA" id="ARBA00022622"/>
    </source>
</evidence>
<evidence type="ECO:0000256" key="16">
    <source>
        <dbReference type="ARBA" id="ARBA00038074"/>
    </source>
</evidence>
<feature type="chain" id="PRO_5042975605" description="chitinase" evidence="20">
    <location>
        <begin position="26"/>
        <end position="299"/>
    </location>
</feature>
<gene>
    <name evidence="22" type="ORF">QBC38DRAFT_367469</name>
</gene>